<feature type="domain" description="Amine oxidase" evidence="10">
    <location>
        <begin position="14"/>
        <end position="433"/>
    </location>
</feature>
<keyword evidence="7" id="KW-0073">Auxin biosynthesis</keyword>
<name>A0A552V4G6_9FLAO</name>
<comment type="pathway">
    <text evidence="2">Plant hormone metabolism; auxin biosynthesis.</text>
</comment>
<dbReference type="Proteomes" id="UP000320643">
    <property type="component" value="Unassembled WGS sequence"/>
</dbReference>
<evidence type="ECO:0000259" key="10">
    <source>
        <dbReference type="Pfam" id="PF01593"/>
    </source>
</evidence>
<evidence type="ECO:0000256" key="9">
    <source>
        <dbReference type="PIRSR" id="PIRSR601613-1"/>
    </source>
</evidence>
<proteinExistence type="inferred from homology"/>
<dbReference type="OrthoDB" id="56323at2"/>
<evidence type="ECO:0000256" key="3">
    <source>
        <dbReference type="ARBA" id="ARBA00005833"/>
    </source>
</evidence>
<accession>A0A552V4G6</accession>
<dbReference type="AlphaFoldDB" id="A0A552V4G6"/>
<evidence type="ECO:0000256" key="4">
    <source>
        <dbReference type="ARBA" id="ARBA00012535"/>
    </source>
</evidence>
<dbReference type="PRINTS" id="PR00757">
    <property type="entry name" value="AMINEOXDASEF"/>
</dbReference>
<dbReference type="Pfam" id="PF01593">
    <property type="entry name" value="Amino_oxidase"/>
    <property type="match status" value="1"/>
</dbReference>
<dbReference type="SUPFAM" id="SSF54373">
    <property type="entry name" value="FAD-linked reductases, C-terminal domain"/>
    <property type="match status" value="1"/>
</dbReference>
<evidence type="ECO:0000256" key="1">
    <source>
        <dbReference type="ARBA" id="ARBA00001974"/>
    </source>
</evidence>
<keyword evidence="6" id="KW-0560">Oxidoreductase</keyword>
<dbReference type="InterPro" id="IPR001613">
    <property type="entry name" value="Flavin_amine_oxidase"/>
</dbReference>
<comment type="catalytic activity">
    <reaction evidence="8">
        <text>L-tryptophan + O2 = indole-3-acetamide + CO2 + H2O</text>
        <dbReference type="Rhea" id="RHEA:16165"/>
        <dbReference type="ChEBI" id="CHEBI:15377"/>
        <dbReference type="ChEBI" id="CHEBI:15379"/>
        <dbReference type="ChEBI" id="CHEBI:16031"/>
        <dbReference type="ChEBI" id="CHEBI:16526"/>
        <dbReference type="ChEBI" id="CHEBI:57912"/>
        <dbReference type="EC" id="1.13.12.3"/>
    </reaction>
</comment>
<dbReference type="EC" id="1.13.12.3" evidence="4"/>
<dbReference type="RefSeq" id="WP_143372912.1">
    <property type="nucleotide sequence ID" value="NZ_VJVZ01000004.1"/>
</dbReference>
<organism evidence="11 12">
    <name type="scientific">Flavobacterium zepuense</name>
    <dbReference type="NCBI Taxonomy" id="2593302"/>
    <lineage>
        <taxon>Bacteria</taxon>
        <taxon>Pseudomonadati</taxon>
        <taxon>Bacteroidota</taxon>
        <taxon>Flavobacteriia</taxon>
        <taxon>Flavobacteriales</taxon>
        <taxon>Flavobacteriaceae</taxon>
        <taxon>Flavobacterium</taxon>
    </lineage>
</organism>
<dbReference type="PANTHER" id="PTHR10742">
    <property type="entry name" value="FLAVIN MONOAMINE OXIDASE"/>
    <property type="match status" value="1"/>
</dbReference>
<dbReference type="Gene3D" id="3.50.50.60">
    <property type="entry name" value="FAD/NAD(P)-binding domain"/>
    <property type="match status" value="1"/>
</dbReference>
<evidence type="ECO:0000256" key="6">
    <source>
        <dbReference type="ARBA" id="ARBA00023002"/>
    </source>
</evidence>
<keyword evidence="12" id="KW-1185">Reference proteome</keyword>
<dbReference type="EMBL" id="VJVZ01000004">
    <property type="protein sequence ID" value="TRW25331.1"/>
    <property type="molecule type" value="Genomic_DNA"/>
</dbReference>
<evidence type="ECO:0000313" key="12">
    <source>
        <dbReference type="Proteomes" id="UP000320643"/>
    </source>
</evidence>
<feature type="binding site" evidence="9">
    <location>
        <position position="203"/>
    </location>
    <ligand>
        <name>FAD</name>
        <dbReference type="ChEBI" id="CHEBI:57692"/>
    </ligand>
</feature>
<dbReference type="InterPro" id="IPR050281">
    <property type="entry name" value="Flavin_monoamine_oxidase"/>
</dbReference>
<comment type="caution">
    <text evidence="11">The sequence shown here is derived from an EMBL/GenBank/DDBJ whole genome shotgun (WGS) entry which is preliminary data.</text>
</comment>
<dbReference type="InterPro" id="IPR036188">
    <property type="entry name" value="FAD/NAD-bd_sf"/>
</dbReference>
<dbReference type="GO" id="GO:0050361">
    <property type="term" value="F:tryptophan 2-monooxygenase activity"/>
    <property type="evidence" value="ECO:0007669"/>
    <property type="project" value="UniProtKB-EC"/>
</dbReference>
<evidence type="ECO:0000256" key="5">
    <source>
        <dbReference type="ARBA" id="ARBA00017871"/>
    </source>
</evidence>
<sequence length="435" mass="47518">MKQTDVIIIGAGAAGLMAAYALIKAGKTVTVLEARNRLGGRILTLNNDVFTQPTELGAEFVHGNLPVTLSLLKEAGIATTGVDFEMWQHKDGSFIQSNAFIDGWDALLKALNELQHDVPLQDFLDEHFAGSEYAKMRTQVQNYVAGYDTADINDVSAFALRNEWNHEDEDAQHRVTGGYCRMINYLAQKCRDAGNDILINNVVNNVQWHNNNITVSATNGSTYNAAKVIVALPLGVLQAAEGAEGTILFNPPVQEQLNAINNIGFGAVIKILLEFDTVFWESDAVTKQLGANLSTMGFLFTNEAIPTFWTQAPAHSPLITGWLGGPPAYHVKDAFPKDVLQQALTSLSNVFKIAPDSLKQKLVAWHVANWTAEPYTRGSYAYDKVASAQARKLLQQPVNDTLYFAGEYLYDGPAMGTVEAALTSGRNVAEKILKL</sequence>
<evidence type="ECO:0000313" key="11">
    <source>
        <dbReference type="EMBL" id="TRW25331.1"/>
    </source>
</evidence>
<gene>
    <name evidence="11" type="ORF">FMM05_08490</name>
</gene>
<dbReference type="GO" id="GO:0009851">
    <property type="term" value="P:auxin biosynthetic process"/>
    <property type="evidence" value="ECO:0007669"/>
    <property type="project" value="UniProtKB-KW"/>
</dbReference>
<evidence type="ECO:0000256" key="8">
    <source>
        <dbReference type="ARBA" id="ARBA00047321"/>
    </source>
</evidence>
<evidence type="ECO:0000256" key="7">
    <source>
        <dbReference type="ARBA" id="ARBA00023070"/>
    </source>
</evidence>
<dbReference type="PANTHER" id="PTHR10742:SF410">
    <property type="entry name" value="LYSINE-SPECIFIC HISTONE DEMETHYLASE 2"/>
    <property type="match status" value="1"/>
</dbReference>
<dbReference type="InterPro" id="IPR002937">
    <property type="entry name" value="Amino_oxidase"/>
</dbReference>
<protein>
    <recommendedName>
        <fullName evidence="5">Tryptophan 2-monooxygenase</fullName>
        <ecNumber evidence="4">1.13.12.3</ecNumber>
    </recommendedName>
</protein>
<comment type="similarity">
    <text evidence="3">Belongs to the tryptophan 2-monooxygenase family.</text>
</comment>
<feature type="binding site" evidence="9">
    <location>
        <begin position="33"/>
        <end position="34"/>
    </location>
    <ligand>
        <name>FAD</name>
        <dbReference type="ChEBI" id="CHEBI:57692"/>
    </ligand>
</feature>
<dbReference type="SUPFAM" id="SSF51905">
    <property type="entry name" value="FAD/NAD(P)-binding domain"/>
    <property type="match status" value="1"/>
</dbReference>
<reference evidence="11 12" key="1">
    <citation type="submission" date="2019-07" db="EMBL/GenBank/DDBJ databases">
        <title>Flavobacterium sp. nov., isolated from glacier ice.</title>
        <authorList>
            <person name="Liu Q."/>
            <person name="Xin Y.-H."/>
        </authorList>
    </citation>
    <scope>NUCLEOTIDE SEQUENCE [LARGE SCALE GENOMIC DNA]</scope>
    <source>
        <strain evidence="11 12">ZT4R6</strain>
    </source>
</reference>
<comment type="cofactor">
    <cofactor evidence="1">
        <name>FAD</name>
        <dbReference type="ChEBI" id="CHEBI:57692"/>
    </cofactor>
</comment>
<evidence type="ECO:0000256" key="2">
    <source>
        <dbReference type="ARBA" id="ARBA00004814"/>
    </source>
</evidence>